<accession>A0A7G9RXJ8</accession>
<keyword evidence="3" id="KW-1185">Reference proteome</keyword>
<dbReference type="KEGG" id="eio:H9L01_08080"/>
<dbReference type="AlphaFoldDB" id="A0A7G9RXJ8"/>
<evidence type="ECO:0000256" key="1">
    <source>
        <dbReference type="SAM" id="Phobius"/>
    </source>
</evidence>
<evidence type="ECO:0000313" key="3">
    <source>
        <dbReference type="Proteomes" id="UP000515928"/>
    </source>
</evidence>
<protein>
    <submittedName>
        <fullName evidence="2">Uncharacterized protein</fullName>
    </submittedName>
</protein>
<keyword evidence="1" id="KW-1133">Transmembrane helix</keyword>
<sequence>MSNNVKALIISMVFTFLLFNEYIIASISEIVSEGGYYPSPEKASWMDSVFIFLILCTLIISFFLTKFIIKKIQQDGQ</sequence>
<dbReference type="Proteomes" id="UP000515928">
    <property type="component" value="Chromosome"/>
</dbReference>
<name>A0A7G9RXJ8_9FIRM</name>
<keyword evidence="1" id="KW-0812">Transmembrane</keyword>
<feature type="transmembrane region" description="Helical" evidence="1">
    <location>
        <begin position="49"/>
        <end position="69"/>
    </location>
</feature>
<keyword evidence="1" id="KW-0472">Membrane</keyword>
<dbReference type="RefSeq" id="WP_187533453.1">
    <property type="nucleotide sequence ID" value="NZ_CBCSHU010000007.1"/>
</dbReference>
<organism evidence="2 3">
    <name type="scientific">Erysipelothrix inopinata</name>
    <dbReference type="NCBI Taxonomy" id="225084"/>
    <lineage>
        <taxon>Bacteria</taxon>
        <taxon>Bacillati</taxon>
        <taxon>Bacillota</taxon>
        <taxon>Erysipelotrichia</taxon>
        <taxon>Erysipelotrichales</taxon>
        <taxon>Erysipelotrichaceae</taxon>
        <taxon>Erysipelothrix</taxon>
    </lineage>
</organism>
<dbReference type="EMBL" id="CP060715">
    <property type="protein sequence ID" value="QNN60323.1"/>
    <property type="molecule type" value="Genomic_DNA"/>
</dbReference>
<gene>
    <name evidence="2" type="ORF">H9L01_08080</name>
</gene>
<evidence type="ECO:0000313" key="2">
    <source>
        <dbReference type="EMBL" id="QNN60323.1"/>
    </source>
</evidence>
<reference evidence="2 3" key="1">
    <citation type="submission" date="2020-08" db="EMBL/GenBank/DDBJ databases">
        <title>Genome sequence of Erysipelothrix inopinata DSM 15511T.</title>
        <authorList>
            <person name="Hyun D.-W."/>
            <person name="Bae J.-W."/>
        </authorList>
    </citation>
    <scope>NUCLEOTIDE SEQUENCE [LARGE SCALE GENOMIC DNA]</scope>
    <source>
        <strain evidence="2 3">DSM 15511</strain>
    </source>
</reference>
<proteinExistence type="predicted"/>